<evidence type="ECO:0000313" key="1">
    <source>
        <dbReference type="EMBL" id="ETO67074.1"/>
    </source>
</evidence>
<dbReference type="AlphaFoldDB" id="A0A080ZKB3"/>
<comment type="caution">
    <text evidence="1">The sequence shown here is derived from an EMBL/GenBank/DDBJ whole genome shotgun (WGS) entry which is preliminary data.</text>
</comment>
<dbReference type="Proteomes" id="UP000028582">
    <property type="component" value="Unassembled WGS sequence"/>
</dbReference>
<organism evidence="1 2">
    <name type="scientific">Phytophthora nicotianae P1976</name>
    <dbReference type="NCBI Taxonomy" id="1317066"/>
    <lineage>
        <taxon>Eukaryota</taxon>
        <taxon>Sar</taxon>
        <taxon>Stramenopiles</taxon>
        <taxon>Oomycota</taxon>
        <taxon>Peronosporomycetes</taxon>
        <taxon>Peronosporales</taxon>
        <taxon>Peronosporaceae</taxon>
        <taxon>Phytophthora</taxon>
    </lineage>
</organism>
<proteinExistence type="predicted"/>
<sequence>MTDPPVTASHFNWGDPVAPDGSLPLDYLMGWLKTNLTKYRQATDKEEALSPLCRELNEHGVKCSLANSVVELECLTHTAWRTRTWITHAMYESDLFESYFDGEEPELVRSHREFHMRGYIATMY</sequence>
<protein>
    <submittedName>
        <fullName evidence="1">Uncharacterized protein</fullName>
    </submittedName>
</protein>
<accession>A0A080ZKB3</accession>
<dbReference type="EMBL" id="ANJA01002927">
    <property type="protein sequence ID" value="ETO67074.1"/>
    <property type="molecule type" value="Genomic_DNA"/>
</dbReference>
<name>A0A080ZKB3_PHYNI</name>
<gene>
    <name evidence="1" type="ORF">F444_15886</name>
</gene>
<dbReference type="OrthoDB" id="129298at2759"/>
<evidence type="ECO:0000313" key="2">
    <source>
        <dbReference type="Proteomes" id="UP000028582"/>
    </source>
</evidence>
<reference evidence="1 2" key="1">
    <citation type="submission" date="2013-11" db="EMBL/GenBank/DDBJ databases">
        <title>The Genome Sequence of Phytophthora parasitica P1976.</title>
        <authorList>
            <consortium name="The Broad Institute Genomics Platform"/>
            <person name="Russ C."/>
            <person name="Tyler B."/>
            <person name="Panabieres F."/>
            <person name="Shan W."/>
            <person name="Tripathy S."/>
            <person name="Grunwald N."/>
            <person name="Machado M."/>
            <person name="Johnson C.S."/>
            <person name="Walker B."/>
            <person name="Young S."/>
            <person name="Zeng Q."/>
            <person name="Gargeya S."/>
            <person name="Fitzgerald M."/>
            <person name="Haas B."/>
            <person name="Abouelleil A."/>
            <person name="Allen A.W."/>
            <person name="Alvarado L."/>
            <person name="Arachchi H.M."/>
            <person name="Berlin A.M."/>
            <person name="Chapman S.B."/>
            <person name="Gainer-Dewar J."/>
            <person name="Goldberg J."/>
            <person name="Griggs A."/>
            <person name="Gujja S."/>
            <person name="Hansen M."/>
            <person name="Howarth C."/>
            <person name="Imamovic A."/>
            <person name="Ireland A."/>
            <person name="Larimer J."/>
            <person name="McCowan C."/>
            <person name="Murphy C."/>
            <person name="Pearson M."/>
            <person name="Poon T.W."/>
            <person name="Priest M."/>
            <person name="Roberts A."/>
            <person name="Saif S."/>
            <person name="Shea T."/>
            <person name="Sisk P."/>
            <person name="Sykes S."/>
            <person name="Wortman J."/>
            <person name="Nusbaum C."/>
            <person name="Birren B."/>
        </authorList>
    </citation>
    <scope>NUCLEOTIDE SEQUENCE [LARGE SCALE GENOMIC DNA]</scope>
    <source>
        <strain evidence="1 2">P1976</strain>
    </source>
</reference>